<proteinExistence type="predicted"/>
<comment type="caution">
    <text evidence="1">The sequence shown here is derived from an EMBL/GenBank/DDBJ whole genome shotgun (WGS) entry which is preliminary data.</text>
</comment>
<sequence>MVVDETASTAFFLSHPFAPGPGWSDRTMRGEACRAFLRSAAAVAGVAAVPTAGAAGRAWPRAEAPVDVCRGDTEG</sequence>
<name>A0A368N8S3_9EURY</name>
<reference evidence="1 2" key="1">
    <citation type="submission" date="2018-07" db="EMBL/GenBank/DDBJ databases">
        <title>Genome sequences of Haloplanus salinus JCM 18368T.</title>
        <authorList>
            <person name="Kim Y.B."/>
            <person name="Roh S.W."/>
        </authorList>
    </citation>
    <scope>NUCLEOTIDE SEQUENCE [LARGE SCALE GENOMIC DNA]</scope>
    <source>
        <strain evidence="1 2">JCM 18368</strain>
    </source>
</reference>
<dbReference type="EMBL" id="QPHM01000001">
    <property type="protein sequence ID" value="RCU46942.1"/>
    <property type="molecule type" value="Genomic_DNA"/>
</dbReference>
<accession>A0A368N8S3</accession>
<protein>
    <submittedName>
        <fullName evidence="1">Uncharacterized protein</fullName>
    </submittedName>
</protein>
<dbReference type="AlphaFoldDB" id="A0A368N8S3"/>
<gene>
    <name evidence="1" type="ORF">DU504_06255</name>
</gene>
<organism evidence="1 2">
    <name type="scientific">Haloplanus salinus</name>
    <dbReference type="NCBI Taxonomy" id="1126245"/>
    <lineage>
        <taxon>Archaea</taxon>
        <taxon>Methanobacteriati</taxon>
        <taxon>Methanobacteriota</taxon>
        <taxon>Stenosarchaea group</taxon>
        <taxon>Halobacteria</taxon>
        <taxon>Halobacteriales</taxon>
        <taxon>Haloferacaceae</taxon>
        <taxon>Haloplanus</taxon>
    </lineage>
</organism>
<keyword evidence="2" id="KW-1185">Reference proteome</keyword>
<evidence type="ECO:0000313" key="2">
    <source>
        <dbReference type="Proteomes" id="UP000252189"/>
    </source>
</evidence>
<evidence type="ECO:0000313" key="1">
    <source>
        <dbReference type="EMBL" id="RCU46942.1"/>
    </source>
</evidence>
<dbReference type="Proteomes" id="UP000252189">
    <property type="component" value="Unassembled WGS sequence"/>
</dbReference>